<dbReference type="InterPro" id="IPR006595">
    <property type="entry name" value="CTLH_C"/>
</dbReference>
<evidence type="ECO:0000256" key="2">
    <source>
        <dbReference type="ARBA" id="ARBA00022737"/>
    </source>
</evidence>
<name>A0A4U7B9W1_9PEZI</name>
<dbReference type="AlphaFoldDB" id="A0A4U7B9W1"/>
<dbReference type="PANTHER" id="PTHR22838:SF0">
    <property type="entry name" value="WD REPEAT-CONTAINING PROTEIN 26"/>
    <property type="match status" value="1"/>
</dbReference>
<dbReference type="GO" id="GO:0034657">
    <property type="term" value="C:GID complex"/>
    <property type="evidence" value="ECO:0007669"/>
    <property type="project" value="TreeGrafter"/>
</dbReference>
<accession>A0A4U7B9W1</accession>
<dbReference type="SUPFAM" id="SSF50978">
    <property type="entry name" value="WD40 repeat-like"/>
    <property type="match status" value="1"/>
</dbReference>
<protein>
    <submittedName>
        <fullName evidence="6">WD domain-containing protein 5</fullName>
    </submittedName>
</protein>
<evidence type="ECO:0000256" key="4">
    <source>
        <dbReference type="SAM" id="MobiDB-lite"/>
    </source>
</evidence>
<feature type="region of interest" description="Disordered" evidence="4">
    <location>
        <begin position="740"/>
        <end position="771"/>
    </location>
</feature>
<evidence type="ECO:0000256" key="3">
    <source>
        <dbReference type="PROSITE-ProRule" id="PRU00221"/>
    </source>
</evidence>
<feature type="compositionally biased region" description="Polar residues" evidence="4">
    <location>
        <begin position="38"/>
        <end position="81"/>
    </location>
</feature>
<keyword evidence="2" id="KW-0677">Repeat</keyword>
<evidence type="ECO:0000259" key="5">
    <source>
        <dbReference type="PROSITE" id="PS50897"/>
    </source>
</evidence>
<dbReference type="PANTHER" id="PTHR22838">
    <property type="entry name" value="WD REPEAT PROTEIN 26-RELATED"/>
    <property type="match status" value="1"/>
</dbReference>
<keyword evidence="1 3" id="KW-0853">WD repeat</keyword>
<feature type="compositionally biased region" description="Polar residues" evidence="4">
    <location>
        <begin position="744"/>
        <end position="762"/>
    </location>
</feature>
<dbReference type="InterPro" id="IPR015943">
    <property type="entry name" value="WD40/YVTN_repeat-like_dom_sf"/>
</dbReference>
<gene>
    <name evidence="6" type="ORF">C1H76_0915</name>
</gene>
<dbReference type="SMART" id="SM00320">
    <property type="entry name" value="WD40"/>
    <property type="match status" value="7"/>
</dbReference>
<sequence length="771" mass="83750">MAHTGAKAKSIEVSGLEGLEDASPTGISASRLADEIPSPSNSPIATDVQSTSPSAPSNLHQISAPTTNNPSRSLNPASANVQPRGVKRQRSGGDFAAIEGQESELSTGATVHPSKRQRGGETGSDNRNMRLEDNAASPNSHSGPVSNGTGKASGSSQANGSSTNRDSNGHSDRAVSRPTGSFFGHDREEVTRILIQSLTDLGYHGAAGTLSQESGYELENTSVAAFRNAIQQGEWAEAESLLFGRRSNSGGGLGLKGNGHANSSGALSRGAGSLFNGQFPGLPLAEGANQKEMLFLIRQQKYLELLEMRDLGTALIVLRQEITPLHQDTPRLHTLSRQVNLMMCPTAEELRHQARWDGAEGESRDQLLSQLSTSIAPSVMIPEHRLAVLLKQVQDNQINNCLYHNTTSIPSLYHDHVCDKDDFPLEVLTELRDHHDEVWYIAFSPSGNMLATASADNNIFVYNTTSWRLMLRLNETHTNSEVAGVVVIAWSPDDRYLLSCSRANQLTVYDINDSGRRVSTFTNYTYPVTAAAWLPDGQHFVVGSQDVERSLVQYRLGDGSPVHEFATRQQKLRIHDLAISADGSRMAAITNDHRILTYNLKSQQKSLVAEIAMEEELTSISLSSDGSNLLAGMKNSTLFMLDTETGDFLQRYQGAKSQEFVIRSRFGGAGEGFVISGSEDSCVYIWRRQSGVQVACLESHMPGSVNAVAWHPTNFAMFASAGDDKRVKIWASQPLIRSLSSSSTRHNPQSSISGTRSLLQPDSSDDNDMRR</sequence>
<organism evidence="6 7">
    <name type="scientific">Elsinoe australis</name>
    <dbReference type="NCBI Taxonomy" id="40998"/>
    <lineage>
        <taxon>Eukaryota</taxon>
        <taxon>Fungi</taxon>
        <taxon>Dikarya</taxon>
        <taxon>Ascomycota</taxon>
        <taxon>Pezizomycotina</taxon>
        <taxon>Dothideomycetes</taxon>
        <taxon>Dothideomycetidae</taxon>
        <taxon>Myriangiales</taxon>
        <taxon>Elsinoaceae</taxon>
        <taxon>Elsinoe</taxon>
    </lineage>
</organism>
<comment type="caution">
    <text evidence="6">The sequence shown here is derived from an EMBL/GenBank/DDBJ whole genome shotgun (WGS) entry which is preliminary data.</text>
</comment>
<dbReference type="Gene3D" id="2.130.10.10">
    <property type="entry name" value="YVTN repeat-like/Quinoprotein amine dehydrogenase"/>
    <property type="match status" value="1"/>
</dbReference>
<evidence type="ECO:0000313" key="6">
    <source>
        <dbReference type="EMBL" id="TKX26761.1"/>
    </source>
</evidence>
<dbReference type="Pfam" id="PF23627">
    <property type="entry name" value="LisH_WDR26"/>
    <property type="match status" value="1"/>
</dbReference>
<dbReference type="PROSITE" id="PS50897">
    <property type="entry name" value="CTLH"/>
    <property type="match status" value="1"/>
</dbReference>
<feature type="region of interest" description="Disordered" evidence="4">
    <location>
        <begin position="1"/>
        <end position="183"/>
    </location>
</feature>
<dbReference type="PROSITE" id="PS50294">
    <property type="entry name" value="WD_REPEATS_REGION"/>
    <property type="match status" value="1"/>
</dbReference>
<dbReference type="PROSITE" id="PS50082">
    <property type="entry name" value="WD_REPEATS_2"/>
    <property type="match status" value="2"/>
</dbReference>
<dbReference type="InterPro" id="IPR036322">
    <property type="entry name" value="WD40_repeat_dom_sf"/>
</dbReference>
<dbReference type="InterPro" id="IPR001680">
    <property type="entry name" value="WD40_rpt"/>
</dbReference>
<proteinExistence type="predicted"/>
<evidence type="ECO:0000313" key="7">
    <source>
        <dbReference type="Proteomes" id="UP000308133"/>
    </source>
</evidence>
<dbReference type="SMART" id="SM00668">
    <property type="entry name" value="CTLH"/>
    <property type="match status" value="1"/>
</dbReference>
<feature type="domain" description="CTLH" evidence="5">
    <location>
        <begin position="219"/>
        <end position="313"/>
    </location>
</feature>
<dbReference type="Proteomes" id="UP000308133">
    <property type="component" value="Unassembled WGS sequence"/>
</dbReference>
<dbReference type="InterPro" id="IPR051350">
    <property type="entry name" value="WD_repeat-ST_regulator"/>
</dbReference>
<feature type="compositionally biased region" description="Polar residues" evidence="4">
    <location>
        <begin position="136"/>
        <end position="166"/>
    </location>
</feature>
<dbReference type="Pfam" id="PF00400">
    <property type="entry name" value="WD40"/>
    <property type="match status" value="4"/>
</dbReference>
<feature type="repeat" description="WD" evidence="3">
    <location>
        <begin position="698"/>
        <end position="730"/>
    </location>
</feature>
<dbReference type="GO" id="GO:0043161">
    <property type="term" value="P:proteasome-mediated ubiquitin-dependent protein catabolic process"/>
    <property type="evidence" value="ECO:0007669"/>
    <property type="project" value="TreeGrafter"/>
</dbReference>
<evidence type="ECO:0000256" key="1">
    <source>
        <dbReference type="ARBA" id="ARBA00022574"/>
    </source>
</evidence>
<dbReference type="CDD" id="cd00200">
    <property type="entry name" value="WD40"/>
    <property type="match status" value="1"/>
</dbReference>
<dbReference type="EMBL" id="PTQR01000011">
    <property type="protein sequence ID" value="TKX26761.1"/>
    <property type="molecule type" value="Genomic_DNA"/>
</dbReference>
<feature type="repeat" description="WD" evidence="3">
    <location>
        <begin position="431"/>
        <end position="472"/>
    </location>
</feature>
<reference evidence="6 7" key="1">
    <citation type="submission" date="2018-02" db="EMBL/GenBank/DDBJ databases">
        <title>Draft genome sequences of Elsinoe sp., causing black scab on jojoba.</title>
        <authorList>
            <person name="Stodart B."/>
            <person name="Jeffress S."/>
            <person name="Ash G."/>
            <person name="Arun Chinnappa K."/>
        </authorList>
    </citation>
    <scope>NUCLEOTIDE SEQUENCE [LARGE SCALE GENOMIC DNA]</scope>
    <source>
        <strain evidence="6 7">Hillstone_2</strain>
    </source>
</reference>